<sequence>MNVFVGNNKMWFFVVLSYFALLVQLFLIVLSVAAGLYYLAELVEEFSVISAKVIKSTILLTLFIYLCLFLFEELPNSLIITGIVILLLVNHYFAFSYFSSVYYPFTQVLAFFTICLWLIPFAFFISLSANENVLPTIAETRPLLSVIEVQSLHNHIYGHLMDTHYDQWVGQKCIKRQDVSQEIKSFESKSDVMFESEYLFKRVGVLCLVLSKSRKSSQAVRLTWANHCNHVIFFGPFSDRKIPVIKYPPASTHVSFCHSFITAMNQFSGQFDWLFIAYDETYAIIENLRHYVAPLNASSLYYLGRAVKHYFSGVYNAADSGIVLSRGAVERIAKAFSNETVCDLNFIEGIGSVSRNFEISLALILGRFGCTPVDTRDLRRRGRFHAFPPERQLVPGMISMFNSYWRNGVFLSSNDEHCCSDKSITFNGVLPAAMYLTEYLLYHMSIFSTHNNPLGLGNKPPPYSSYKYNLKSWHIWPIDPNLILVNTLPQKSQRFFSPLSYKAILVVD</sequence>
<dbReference type="GO" id="GO:0005737">
    <property type="term" value="C:cytoplasm"/>
    <property type="evidence" value="ECO:0007669"/>
    <property type="project" value="GOC"/>
</dbReference>
<evidence type="ECO:0000256" key="5">
    <source>
        <dbReference type="ARBA" id="ARBA00022989"/>
    </source>
</evidence>
<dbReference type="GO" id="GO:0006888">
    <property type="term" value="P:endoplasmic reticulum to Golgi vesicle-mediated transport"/>
    <property type="evidence" value="ECO:0007669"/>
    <property type="project" value="InterPro"/>
</dbReference>
<dbReference type="InterPro" id="IPR007277">
    <property type="entry name" value="Svp26/Tex261"/>
</dbReference>
<evidence type="ECO:0000313" key="8">
    <source>
        <dbReference type="EMBL" id="CAD7619779.1"/>
    </source>
</evidence>
<comment type="similarity">
    <text evidence="2">Belongs to the glycosyltransferase 31 family. Beta3-Gal-T subfamily.</text>
</comment>
<evidence type="ECO:0000256" key="4">
    <source>
        <dbReference type="ARBA" id="ARBA00022968"/>
    </source>
</evidence>
<keyword evidence="6 7" id="KW-0472">Membrane</keyword>
<accession>A0A7R9KB46</accession>
<feature type="transmembrane region" description="Helical" evidence="7">
    <location>
        <begin position="105"/>
        <end position="127"/>
    </location>
</feature>
<dbReference type="InterPro" id="IPR026050">
    <property type="entry name" value="C1GALT1/C1GALT1_chp1"/>
</dbReference>
<keyword evidence="4" id="KW-0735">Signal-anchor</keyword>
<keyword evidence="3 7" id="KW-0812">Transmembrane</keyword>
<dbReference type="PANTHER" id="PTHR23033">
    <property type="entry name" value="BETA1,3-GALACTOSYLTRANSFERASE"/>
    <property type="match status" value="1"/>
</dbReference>
<dbReference type="Gene3D" id="3.90.550.50">
    <property type="match status" value="1"/>
</dbReference>
<comment type="subcellular location">
    <subcellularLocation>
        <location evidence="1">Membrane</location>
        <topology evidence="1">Single-pass type II membrane protein</topology>
    </subcellularLocation>
</comment>
<reference evidence="8" key="1">
    <citation type="submission" date="2020-11" db="EMBL/GenBank/DDBJ databases">
        <authorList>
            <person name="Tran Van P."/>
        </authorList>
    </citation>
    <scope>NUCLEOTIDE SEQUENCE</scope>
</reference>
<evidence type="ECO:0000256" key="3">
    <source>
        <dbReference type="ARBA" id="ARBA00022692"/>
    </source>
</evidence>
<evidence type="ECO:0000256" key="7">
    <source>
        <dbReference type="SAM" id="Phobius"/>
    </source>
</evidence>
<dbReference type="GO" id="GO:0016020">
    <property type="term" value="C:membrane"/>
    <property type="evidence" value="ECO:0007669"/>
    <property type="project" value="UniProtKB-SubCell"/>
</dbReference>
<keyword evidence="9" id="KW-1185">Reference proteome</keyword>
<gene>
    <name evidence="8" type="ORF">OSB1V03_LOCUS278</name>
</gene>
<organism evidence="8">
    <name type="scientific">Medioppia subpectinata</name>
    <dbReference type="NCBI Taxonomy" id="1979941"/>
    <lineage>
        <taxon>Eukaryota</taxon>
        <taxon>Metazoa</taxon>
        <taxon>Ecdysozoa</taxon>
        <taxon>Arthropoda</taxon>
        <taxon>Chelicerata</taxon>
        <taxon>Arachnida</taxon>
        <taxon>Acari</taxon>
        <taxon>Acariformes</taxon>
        <taxon>Sarcoptiformes</taxon>
        <taxon>Oribatida</taxon>
        <taxon>Brachypylina</taxon>
        <taxon>Oppioidea</taxon>
        <taxon>Oppiidae</taxon>
        <taxon>Medioppia</taxon>
    </lineage>
</organism>
<feature type="transmembrane region" description="Helical" evidence="7">
    <location>
        <begin position="12"/>
        <end position="40"/>
    </location>
</feature>
<dbReference type="OrthoDB" id="414175at2759"/>
<dbReference type="EMBL" id="OC854627">
    <property type="protein sequence ID" value="CAD7619779.1"/>
    <property type="molecule type" value="Genomic_DNA"/>
</dbReference>
<dbReference type="PANTHER" id="PTHR23033:SF14">
    <property type="entry name" value="GLYCOPROTEIN-N-ACETYLGALACTOSAMINE 3-BETA-GALACTOSYLTRANSFERASE 1-RELATED"/>
    <property type="match status" value="1"/>
</dbReference>
<protein>
    <submittedName>
        <fullName evidence="8">Uncharacterized protein</fullName>
    </submittedName>
</protein>
<keyword evidence="5 7" id="KW-1133">Transmembrane helix</keyword>
<feature type="transmembrane region" description="Helical" evidence="7">
    <location>
        <begin position="52"/>
        <end position="71"/>
    </location>
</feature>
<feature type="transmembrane region" description="Helical" evidence="7">
    <location>
        <begin position="77"/>
        <end position="98"/>
    </location>
</feature>
<evidence type="ECO:0000313" key="9">
    <source>
        <dbReference type="Proteomes" id="UP000759131"/>
    </source>
</evidence>
<proteinExistence type="inferred from homology"/>
<dbReference type="GO" id="GO:0016263">
    <property type="term" value="F:glycoprotein-N-acetylgalactosamine 3-beta-galactosyltransferase activity"/>
    <property type="evidence" value="ECO:0007669"/>
    <property type="project" value="TreeGrafter"/>
</dbReference>
<dbReference type="Proteomes" id="UP000759131">
    <property type="component" value="Unassembled WGS sequence"/>
</dbReference>
<name>A0A7R9KB46_9ACAR</name>
<dbReference type="EMBL" id="CAJPIZ010000052">
    <property type="protein sequence ID" value="CAG2100209.1"/>
    <property type="molecule type" value="Genomic_DNA"/>
</dbReference>
<dbReference type="GO" id="GO:0097020">
    <property type="term" value="F:COPII receptor activity"/>
    <property type="evidence" value="ECO:0007669"/>
    <property type="project" value="InterPro"/>
</dbReference>
<dbReference type="AlphaFoldDB" id="A0A7R9KB46"/>
<evidence type="ECO:0000256" key="6">
    <source>
        <dbReference type="ARBA" id="ARBA00023136"/>
    </source>
</evidence>
<dbReference type="Pfam" id="PF04148">
    <property type="entry name" value="Erv26"/>
    <property type="match status" value="1"/>
</dbReference>
<evidence type="ECO:0000256" key="1">
    <source>
        <dbReference type="ARBA" id="ARBA00004606"/>
    </source>
</evidence>
<evidence type="ECO:0000256" key="2">
    <source>
        <dbReference type="ARBA" id="ARBA00006462"/>
    </source>
</evidence>